<feature type="transmembrane region" description="Helical" evidence="1">
    <location>
        <begin position="68"/>
        <end position="85"/>
    </location>
</feature>
<reference evidence="3" key="1">
    <citation type="submission" date="2017-02" db="EMBL/GenBank/DDBJ databases">
        <authorList>
            <person name="Varghese N."/>
            <person name="Submissions S."/>
        </authorList>
    </citation>
    <scope>NUCLEOTIDE SEQUENCE [LARGE SCALE GENOMIC DNA]</scope>
    <source>
        <strain evidence="3">9H-4</strain>
    </source>
</reference>
<keyword evidence="1" id="KW-0472">Membrane</keyword>
<dbReference type="EMBL" id="LT796768">
    <property type="protein sequence ID" value="SKB09458.1"/>
    <property type="molecule type" value="Genomic_DNA"/>
</dbReference>
<protein>
    <recommendedName>
        <fullName evidence="4">Aromatic acid exporter family member 1</fullName>
    </recommendedName>
</protein>
<feature type="transmembrane region" description="Helical" evidence="1">
    <location>
        <begin position="20"/>
        <end position="38"/>
    </location>
</feature>
<keyword evidence="1" id="KW-1133">Transmembrane helix</keyword>
<organism evidence="2 3">
    <name type="scientific">Aeromicrobium choanae</name>
    <dbReference type="NCBI Taxonomy" id="1736691"/>
    <lineage>
        <taxon>Bacteria</taxon>
        <taxon>Bacillati</taxon>
        <taxon>Actinomycetota</taxon>
        <taxon>Actinomycetes</taxon>
        <taxon>Propionibacteriales</taxon>
        <taxon>Nocardioidaceae</taxon>
        <taxon>Aeromicrobium</taxon>
    </lineage>
</organism>
<dbReference type="RefSeq" id="WP_153303024.1">
    <property type="nucleotide sequence ID" value="NZ_LT796768.1"/>
</dbReference>
<keyword evidence="3" id="KW-1185">Reference proteome</keyword>
<dbReference type="Proteomes" id="UP000191040">
    <property type="component" value="Chromosome I"/>
</dbReference>
<evidence type="ECO:0000313" key="2">
    <source>
        <dbReference type="EMBL" id="SKB09458.1"/>
    </source>
</evidence>
<keyword evidence="1" id="KW-0812">Transmembrane</keyword>
<proteinExistence type="predicted"/>
<feature type="transmembrane region" description="Helical" evidence="1">
    <location>
        <begin position="115"/>
        <end position="132"/>
    </location>
</feature>
<sequence length="349" mass="37383">METARGWLLDRWVNHPRIALALRAAVAAAIAWTLVRFVPGSQDYPYYAPFGAIIATTSTLAGSVRESLQAVGAIVVGGAIAWLVDTATGDYVAAVTLALVVALSVSAAGWRVLGAMGGWAPTAAVFTLIIGHGEAQFIGAYGGLTLFGALVGIVVNMVSPPLPLAPARSAVGHTREVLAEQLREIADLMVEHELPTLDQWHREHSELRRARTEMRDAVSRVHESLTANARARRHRDALAVLTEEADSLDRVSLLVSDVADLLLRPHGVPGDPATQTVLSDEVREPIARAMHRVADALDAYGHGADVDPRLEAADVELTALLENRIGETHEQLLVDSVVLSLRRALDTFA</sequence>
<dbReference type="OrthoDB" id="3579456at2"/>
<feature type="transmembrane region" description="Helical" evidence="1">
    <location>
        <begin position="44"/>
        <end position="61"/>
    </location>
</feature>
<name>A0A1T4Z6G4_9ACTN</name>
<dbReference type="STRING" id="1736691.SAMN06295964_2710"/>
<evidence type="ECO:0000256" key="1">
    <source>
        <dbReference type="SAM" id="Phobius"/>
    </source>
</evidence>
<dbReference type="AlphaFoldDB" id="A0A1T4Z6G4"/>
<feature type="transmembrane region" description="Helical" evidence="1">
    <location>
        <begin position="138"/>
        <end position="158"/>
    </location>
</feature>
<evidence type="ECO:0008006" key="4">
    <source>
        <dbReference type="Google" id="ProtNLM"/>
    </source>
</evidence>
<evidence type="ECO:0000313" key="3">
    <source>
        <dbReference type="Proteomes" id="UP000191040"/>
    </source>
</evidence>
<accession>A0A1T4Z6G4</accession>
<gene>
    <name evidence="2" type="ORF">SAMN06295964_2710</name>
</gene>